<dbReference type="RefSeq" id="WP_119147732.1">
    <property type="nucleotide sequence ID" value="NZ_JBHSOV010000021.1"/>
</dbReference>
<evidence type="ECO:0000313" key="1">
    <source>
        <dbReference type="EMBL" id="RIE05140.1"/>
    </source>
</evidence>
<dbReference type="Gene3D" id="3.40.50.300">
    <property type="entry name" value="P-loop containing nucleotide triphosphate hydrolases"/>
    <property type="match status" value="1"/>
</dbReference>
<evidence type="ECO:0000313" key="2">
    <source>
        <dbReference type="Proteomes" id="UP000266340"/>
    </source>
</evidence>
<keyword evidence="2" id="KW-1185">Reference proteome</keyword>
<dbReference type="AlphaFoldDB" id="A0A398CSF8"/>
<sequence>MIIWINGAFGAGKTQAAHELHRRLSHSFVFDPENAGLYIRKNIPKEVFKDDFQDYVMWREFNLAMLKYIDAEYDGILIVPMTVANPLYFNEIIGSLRNDGIVVNHFTLCASKEVLLRRLRSRGEGGQSWAARQIDRCLAGFEDEAFRHHLQTDLMSIEAVAETIASMCDLPLLPDRRGAIRKRIDRVKTQIKHIRFFQ</sequence>
<dbReference type="OrthoDB" id="9799092at2"/>
<dbReference type="InterPro" id="IPR027417">
    <property type="entry name" value="P-loop_NTPase"/>
</dbReference>
<accession>A0A398CSF8</accession>
<dbReference type="Pfam" id="PF13671">
    <property type="entry name" value="AAA_33"/>
    <property type="match status" value="1"/>
</dbReference>
<dbReference type="EMBL" id="QXJM01000016">
    <property type="protein sequence ID" value="RIE05140.1"/>
    <property type="molecule type" value="Genomic_DNA"/>
</dbReference>
<proteinExistence type="predicted"/>
<comment type="caution">
    <text evidence="1">The sequence shown here is derived from an EMBL/GenBank/DDBJ whole genome shotgun (WGS) entry which is preliminary data.</text>
</comment>
<protein>
    <submittedName>
        <fullName evidence="1">Tunicamycin resistance protein</fullName>
    </submittedName>
</protein>
<organism evidence="1 2">
    <name type="scientific">Cohnella faecalis</name>
    <dbReference type="NCBI Taxonomy" id="2315694"/>
    <lineage>
        <taxon>Bacteria</taxon>
        <taxon>Bacillati</taxon>
        <taxon>Bacillota</taxon>
        <taxon>Bacilli</taxon>
        <taxon>Bacillales</taxon>
        <taxon>Paenibacillaceae</taxon>
        <taxon>Cohnella</taxon>
    </lineage>
</organism>
<dbReference type="SUPFAM" id="SSF52540">
    <property type="entry name" value="P-loop containing nucleoside triphosphate hydrolases"/>
    <property type="match status" value="1"/>
</dbReference>
<dbReference type="Proteomes" id="UP000266340">
    <property type="component" value="Unassembled WGS sequence"/>
</dbReference>
<name>A0A398CSF8_9BACL</name>
<gene>
    <name evidence="1" type="ORF">D3H35_03005</name>
</gene>
<reference evidence="1 2" key="1">
    <citation type="submission" date="2018-09" db="EMBL/GenBank/DDBJ databases">
        <title>Cohnella cavernae sp. nov., isolated from a karst cave.</title>
        <authorList>
            <person name="Zhu H."/>
        </authorList>
    </citation>
    <scope>NUCLEOTIDE SEQUENCE [LARGE SCALE GENOMIC DNA]</scope>
    <source>
        <strain evidence="1 2">K2E09-144</strain>
    </source>
</reference>